<evidence type="ECO:0000313" key="1">
    <source>
        <dbReference type="EMBL" id="GFH14156.1"/>
    </source>
</evidence>
<dbReference type="Proteomes" id="UP000485058">
    <property type="component" value="Unassembled WGS sequence"/>
</dbReference>
<accession>A0A699Z4F1</accession>
<proteinExistence type="predicted"/>
<gene>
    <name evidence="1" type="ORF">HaLaN_10155</name>
</gene>
<name>A0A699Z4F1_HAELA</name>
<evidence type="ECO:0000313" key="2">
    <source>
        <dbReference type="Proteomes" id="UP000485058"/>
    </source>
</evidence>
<keyword evidence="2" id="KW-1185">Reference proteome</keyword>
<comment type="caution">
    <text evidence="1">The sequence shown here is derived from an EMBL/GenBank/DDBJ whole genome shotgun (WGS) entry which is preliminary data.</text>
</comment>
<organism evidence="1 2">
    <name type="scientific">Haematococcus lacustris</name>
    <name type="common">Green alga</name>
    <name type="synonym">Haematococcus pluvialis</name>
    <dbReference type="NCBI Taxonomy" id="44745"/>
    <lineage>
        <taxon>Eukaryota</taxon>
        <taxon>Viridiplantae</taxon>
        <taxon>Chlorophyta</taxon>
        <taxon>core chlorophytes</taxon>
        <taxon>Chlorophyceae</taxon>
        <taxon>CS clade</taxon>
        <taxon>Chlamydomonadales</taxon>
        <taxon>Haematococcaceae</taxon>
        <taxon>Haematococcus</taxon>
    </lineage>
</organism>
<dbReference type="EMBL" id="BLLF01000693">
    <property type="protein sequence ID" value="GFH14156.1"/>
    <property type="molecule type" value="Genomic_DNA"/>
</dbReference>
<reference evidence="1 2" key="1">
    <citation type="submission" date="2020-02" db="EMBL/GenBank/DDBJ databases">
        <title>Draft genome sequence of Haematococcus lacustris strain NIES-144.</title>
        <authorList>
            <person name="Morimoto D."/>
            <person name="Nakagawa S."/>
            <person name="Yoshida T."/>
            <person name="Sawayama S."/>
        </authorList>
    </citation>
    <scope>NUCLEOTIDE SEQUENCE [LARGE SCALE GENOMIC DNA]</scope>
    <source>
        <strain evidence="1 2">NIES-144</strain>
    </source>
</reference>
<feature type="non-terminal residue" evidence="1">
    <location>
        <position position="1"/>
    </location>
</feature>
<feature type="non-terminal residue" evidence="1">
    <location>
        <position position="198"/>
    </location>
</feature>
<dbReference type="AlphaFoldDB" id="A0A699Z4F1"/>
<protein>
    <submittedName>
        <fullName evidence="1">Uncharacterized protein</fullName>
    </submittedName>
</protein>
<sequence>WDPALLQSCAHHKEAVSSLQGLQEDKEFQAYIRSKHGNLDLHMEQVEARLHTYRHLRTIDRGGFLFALSRNDVKEFIHRPAPRHLLVLEQVLTSVAVYACFLAILLNIPGGCGCLLGLLTAQTLFAWAASHPSLLARGLSLYTVRACPGRLLAHQHGCLGGHPVPVRHSRHLSVGVLGVVLSATPPADMWPAAARHSL</sequence>